<dbReference type="PROSITE" id="PS51012">
    <property type="entry name" value="ABC_TM2"/>
    <property type="match status" value="1"/>
</dbReference>
<sequence length="251" mass="26114">MRHDPLHRVAVLTRHNTILRLRDPGHLISYLVMPMALMLVLKPLYGGSMTEGPTQAVTGMLVMFSVLSLSIVGTATLSERTWHTWDRLRATPARPIELLAGKAIPVFVILAVQQAILLAFGSAVVGMPVTGPVLLLAMAVAVWGFALLAIGTAVAALVRSQGELSAVCDVGAMAVSTLGGAFVPVAMMPPWAQAIAPASPGYWAVSMLQAAVRGDVAATLRPAGILAALGVVAGTAACVALSRGWGRSRLL</sequence>
<feature type="domain" description="ABC transmembrane type-2" evidence="7">
    <location>
        <begin position="21"/>
        <end position="244"/>
    </location>
</feature>
<reference evidence="9" key="1">
    <citation type="journal article" date="2019" name="Int. J. Syst. Evol. Microbiol.">
        <title>The Global Catalogue of Microorganisms (GCM) 10K type strain sequencing project: providing services to taxonomists for standard genome sequencing and annotation.</title>
        <authorList>
            <consortium name="The Broad Institute Genomics Platform"/>
            <consortium name="The Broad Institute Genome Sequencing Center for Infectious Disease"/>
            <person name="Wu L."/>
            <person name="Ma J."/>
        </authorList>
    </citation>
    <scope>NUCLEOTIDE SEQUENCE [LARGE SCALE GENOMIC DNA]</scope>
    <source>
        <strain evidence="9">CCUG 49560</strain>
    </source>
</reference>
<dbReference type="InterPro" id="IPR000412">
    <property type="entry name" value="ABC_2_transport"/>
</dbReference>
<evidence type="ECO:0000256" key="3">
    <source>
        <dbReference type="ARBA" id="ARBA00022989"/>
    </source>
</evidence>
<evidence type="ECO:0000313" key="9">
    <source>
        <dbReference type="Proteomes" id="UP001595891"/>
    </source>
</evidence>
<evidence type="ECO:0000256" key="2">
    <source>
        <dbReference type="ARBA" id="ARBA00022692"/>
    </source>
</evidence>
<comment type="similarity">
    <text evidence="6">Belongs to the ABC-2 integral membrane protein family.</text>
</comment>
<keyword evidence="3 6" id="KW-1133">Transmembrane helix</keyword>
<keyword evidence="5" id="KW-0046">Antibiotic resistance</keyword>
<dbReference type="PANTHER" id="PTHR43229:SF2">
    <property type="entry name" value="NODULATION PROTEIN J"/>
    <property type="match status" value="1"/>
</dbReference>
<organism evidence="8 9">
    <name type="scientific">Sphaerisporangium corydalis</name>
    <dbReference type="NCBI Taxonomy" id="1441875"/>
    <lineage>
        <taxon>Bacteria</taxon>
        <taxon>Bacillati</taxon>
        <taxon>Actinomycetota</taxon>
        <taxon>Actinomycetes</taxon>
        <taxon>Streptosporangiales</taxon>
        <taxon>Streptosporangiaceae</taxon>
        <taxon>Sphaerisporangium</taxon>
    </lineage>
</organism>
<dbReference type="InterPro" id="IPR013525">
    <property type="entry name" value="ABC2_TM"/>
</dbReference>
<dbReference type="PANTHER" id="PTHR43229">
    <property type="entry name" value="NODULATION PROTEIN J"/>
    <property type="match status" value="1"/>
</dbReference>
<dbReference type="Pfam" id="PF01061">
    <property type="entry name" value="ABC2_membrane"/>
    <property type="match status" value="1"/>
</dbReference>
<evidence type="ECO:0000259" key="7">
    <source>
        <dbReference type="PROSITE" id="PS51012"/>
    </source>
</evidence>
<comment type="caution">
    <text evidence="8">The sequence shown here is derived from an EMBL/GenBank/DDBJ whole genome shotgun (WGS) entry which is preliminary data.</text>
</comment>
<evidence type="ECO:0000313" key="8">
    <source>
        <dbReference type="EMBL" id="MFC4585317.1"/>
    </source>
</evidence>
<keyword evidence="6" id="KW-0813">Transport</keyword>
<evidence type="ECO:0000256" key="6">
    <source>
        <dbReference type="RuleBase" id="RU361157"/>
    </source>
</evidence>
<keyword evidence="2 6" id="KW-0812">Transmembrane</keyword>
<comment type="subcellular location">
    <subcellularLocation>
        <location evidence="6">Cell membrane</location>
        <topology evidence="6">Multi-pass membrane protein</topology>
    </subcellularLocation>
    <subcellularLocation>
        <location evidence="1">Membrane</location>
        <topology evidence="1">Multi-pass membrane protein</topology>
    </subcellularLocation>
</comment>
<dbReference type="InterPro" id="IPR047817">
    <property type="entry name" value="ABC2_TM_bact-type"/>
</dbReference>
<dbReference type="EMBL" id="JBHSFN010000002">
    <property type="protein sequence ID" value="MFC4585317.1"/>
    <property type="molecule type" value="Genomic_DNA"/>
</dbReference>
<gene>
    <name evidence="8" type="ORF">ACFO8L_04495</name>
</gene>
<feature type="transmembrane region" description="Helical" evidence="6">
    <location>
        <begin position="223"/>
        <end position="242"/>
    </location>
</feature>
<evidence type="ECO:0000256" key="4">
    <source>
        <dbReference type="ARBA" id="ARBA00023136"/>
    </source>
</evidence>
<dbReference type="PIRSF" id="PIRSF006648">
    <property type="entry name" value="DrrB"/>
    <property type="match status" value="1"/>
</dbReference>
<dbReference type="RefSeq" id="WP_262842633.1">
    <property type="nucleotide sequence ID" value="NZ_JANZYP010000012.1"/>
</dbReference>
<dbReference type="Proteomes" id="UP001595891">
    <property type="component" value="Unassembled WGS sequence"/>
</dbReference>
<accession>A0ABV9E718</accession>
<evidence type="ECO:0000256" key="5">
    <source>
        <dbReference type="ARBA" id="ARBA00023251"/>
    </source>
</evidence>
<protein>
    <recommendedName>
        <fullName evidence="6">Transport permease protein</fullName>
    </recommendedName>
</protein>
<feature type="transmembrane region" description="Helical" evidence="6">
    <location>
        <begin position="133"/>
        <end position="158"/>
    </location>
</feature>
<keyword evidence="9" id="KW-1185">Reference proteome</keyword>
<evidence type="ECO:0000256" key="1">
    <source>
        <dbReference type="ARBA" id="ARBA00004141"/>
    </source>
</evidence>
<proteinExistence type="inferred from homology"/>
<dbReference type="InterPro" id="IPR051784">
    <property type="entry name" value="Nod_factor_ABC_transporter"/>
</dbReference>
<feature type="transmembrane region" description="Helical" evidence="6">
    <location>
        <begin position="57"/>
        <end position="77"/>
    </location>
</feature>
<name>A0ABV9E718_9ACTN</name>
<keyword evidence="6" id="KW-1003">Cell membrane</keyword>
<feature type="transmembrane region" description="Helical" evidence="6">
    <location>
        <begin position="170"/>
        <end position="192"/>
    </location>
</feature>
<keyword evidence="4 6" id="KW-0472">Membrane</keyword>
<feature type="transmembrane region" description="Helical" evidence="6">
    <location>
        <begin position="27"/>
        <end position="45"/>
    </location>
</feature>
<feature type="transmembrane region" description="Helical" evidence="6">
    <location>
        <begin position="98"/>
        <end position="121"/>
    </location>
</feature>